<organism evidence="6 7">
    <name type="scientific">Magnetospirillum sulfuroxidans</name>
    <dbReference type="NCBI Taxonomy" id="611300"/>
    <lineage>
        <taxon>Bacteria</taxon>
        <taxon>Pseudomonadati</taxon>
        <taxon>Pseudomonadota</taxon>
        <taxon>Alphaproteobacteria</taxon>
        <taxon>Rhodospirillales</taxon>
        <taxon>Rhodospirillaceae</taxon>
        <taxon>Magnetospirillum</taxon>
    </lineage>
</organism>
<name>A0ABS5IBS4_9PROT</name>
<dbReference type="InterPro" id="IPR036271">
    <property type="entry name" value="Tet_transcr_reg_TetR-rel_C_sf"/>
</dbReference>
<evidence type="ECO:0000256" key="4">
    <source>
        <dbReference type="PROSITE-ProRule" id="PRU00335"/>
    </source>
</evidence>
<evidence type="ECO:0000259" key="5">
    <source>
        <dbReference type="PROSITE" id="PS50977"/>
    </source>
</evidence>
<dbReference type="InterPro" id="IPR009057">
    <property type="entry name" value="Homeodomain-like_sf"/>
</dbReference>
<reference evidence="6 7" key="1">
    <citation type="submission" date="2021-04" db="EMBL/GenBank/DDBJ databases">
        <title>Magnetospirillum sulfuroxidans sp. nov., a facultative chemolithoautotrophic sulfur-oxidizing alphaproteobacterium isolated from freshwater sediment and proposals for Paramagetospirillum gen. nov., and Magnetospirillaceae fam. nov.</title>
        <authorList>
            <person name="Koziaeva V."/>
            <person name="Geelhoed J.S."/>
            <person name="Sorokin D.Y."/>
            <person name="Grouzdev D.S."/>
        </authorList>
    </citation>
    <scope>NUCLEOTIDE SEQUENCE [LARGE SCALE GENOMIC DNA]</scope>
    <source>
        <strain evidence="6 7">J10</strain>
    </source>
</reference>
<sequence>MAIGRPRCFCPEQALDKALGVFWQKGYEATTLTDLTQAMGINRPSLYAAFGNKEELFRKAMDRYVSEKAAYMSEALSAPTAYQVAERLLLGGADMMTDPTQPVGCMAIKATLSGADEADAVKLELNKIREQYQTRMVARLDQGRQAGELPADCDTLALTRFIITVAQGMAIQVVAGATREQLRQVAATALSAWPGPKPG</sequence>
<proteinExistence type="predicted"/>
<dbReference type="PRINTS" id="PR00455">
    <property type="entry name" value="HTHTETR"/>
</dbReference>
<evidence type="ECO:0000256" key="1">
    <source>
        <dbReference type="ARBA" id="ARBA00023015"/>
    </source>
</evidence>
<dbReference type="PANTHER" id="PTHR47506:SF1">
    <property type="entry name" value="HTH-TYPE TRANSCRIPTIONAL REGULATOR YJDC"/>
    <property type="match status" value="1"/>
</dbReference>
<keyword evidence="3" id="KW-0804">Transcription</keyword>
<protein>
    <submittedName>
        <fullName evidence="6">TetR/AcrR family transcriptional regulator</fullName>
    </submittedName>
</protein>
<dbReference type="PROSITE" id="PS01081">
    <property type="entry name" value="HTH_TETR_1"/>
    <property type="match status" value="1"/>
</dbReference>
<feature type="domain" description="HTH tetR-type" evidence="5">
    <location>
        <begin position="8"/>
        <end position="68"/>
    </location>
</feature>
<dbReference type="SUPFAM" id="SSF46689">
    <property type="entry name" value="Homeodomain-like"/>
    <property type="match status" value="1"/>
</dbReference>
<dbReference type="Gene3D" id="1.10.10.60">
    <property type="entry name" value="Homeodomain-like"/>
    <property type="match status" value="1"/>
</dbReference>
<dbReference type="InterPro" id="IPR011075">
    <property type="entry name" value="TetR_C"/>
</dbReference>
<dbReference type="Gene3D" id="1.10.357.10">
    <property type="entry name" value="Tetracycline Repressor, domain 2"/>
    <property type="match status" value="1"/>
</dbReference>
<dbReference type="PANTHER" id="PTHR47506">
    <property type="entry name" value="TRANSCRIPTIONAL REGULATORY PROTEIN"/>
    <property type="match status" value="1"/>
</dbReference>
<comment type="caution">
    <text evidence="6">The sequence shown here is derived from an EMBL/GenBank/DDBJ whole genome shotgun (WGS) entry which is preliminary data.</text>
</comment>
<dbReference type="EMBL" id="JAGTUF010000006">
    <property type="protein sequence ID" value="MBR9971850.1"/>
    <property type="molecule type" value="Genomic_DNA"/>
</dbReference>
<evidence type="ECO:0000313" key="7">
    <source>
        <dbReference type="Proteomes" id="UP000680714"/>
    </source>
</evidence>
<gene>
    <name evidence="6" type="ORF">KEC16_08990</name>
</gene>
<evidence type="ECO:0000313" key="6">
    <source>
        <dbReference type="EMBL" id="MBR9971850.1"/>
    </source>
</evidence>
<dbReference type="InterPro" id="IPR023772">
    <property type="entry name" value="DNA-bd_HTH_TetR-type_CS"/>
</dbReference>
<dbReference type="InterPro" id="IPR001647">
    <property type="entry name" value="HTH_TetR"/>
</dbReference>
<feature type="DNA-binding region" description="H-T-H motif" evidence="4">
    <location>
        <begin position="31"/>
        <end position="50"/>
    </location>
</feature>
<dbReference type="Pfam" id="PF16925">
    <property type="entry name" value="TetR_C_13"/>
    <property type="match status" value="1"/>
</dbReference>
<evidence type="ECO:0000256" key="3">
    <source>
        <dbReference type="ARBA" id="ARBA00023163"/>
    </source>
</evidence>
<dbReference type="SUPFAM" id="SSF48498">
    <property type="entry name" value="Tetracyclin repressor-like, C-terminal domain"/>
    <property type="match status" value="1"/>
</dbReference>
<dbReference type="RefSeq" id="WP_211548017.1">
    <property type="nucleotide sequence ID" value="NZ_JAGTUF010000006.1"/>
</dbReference>
<dbReference type="Pfam" id="PF00440">
    <property type="entry name" value="TetR_N"/>
    <property type="match status" value="1"/>
</dbReference>
<keyword evidence="2 4" id="KW-0238">DNA-binding</keyword>
<dbReference type="PROSITE" id="PS50977">
    <property type="entry name" value="HTH_TETR_2"/>
    <property type="match status" value="1"/>
</dbReference>
<dbReference type="Proteomes" id="UP000680714">
    <property type="component" value="Unassembled WGS sequence"/>
</dbReference>
<keyword evidence="7" id="KW-1185">Reference proteome</keyword>
<keyword evidence="1" id="KW-0805">Transcription regulation</keyword>
<accession>A0ABS5IBS4</accession>
<evidence type="ECO:0000256" key="2">
    <source>
        <dbReference type="ARBA" id="ARBA00023125"/>
    </source>
</evidence>